<protein>
    <submittedName>
        <fullName evidence="7">TonB-linked SusC/RagA family outer membrane protein</fullName>
    </submittedName>
</protein>
<keyword evidence="3 4" id="KW-0998">Cell outer membrane</keyword>
<evidence type="ECO:0000256" key="2">
    <source>
        <dbReference type="ARBA" id="ARBA00023136"/>
    </source>
</evidence>
<dbReference type="InterPro" id="IPR008969">
    <property type="entry name" value="CarboxyPept-like_regulatory"/>
</dbReference>
<evidence type="ECO:0000256" key="4">
    <source>
        <dbReference type="PROSITE-ProRule" id="PRU01360"/>
    </source>
</evidence>
<keyword evidence="4" id="KW-1134">Transmembrane beta strand</keyword>
<dbReference type="InterPro" id="IPR037066">
    <property type="entry name" value="Plug_dom_sf"/>
</dbReference>
<evidence type="ECO:0000313" key="7">
    <source>
        <dbReference type="EMBL" id="RZS74971.1"/>
    </source>
</evidence>
<keyword evidence="2 4" id="KW-0472">Membrane</keyword>
<organism evidence="7 8">
    <name type="scientific">Pseudobacter ginsenosidimutans</name>
    <dbReference type="NCBI Taxonomy" id="661488"/>
    <lineage>
        <taxon>Bacteria</taxon>
        <taxon>Pseudomonadati</taxon>
        <taxon>Bacteroidota</taxon>
        <taxon>Chitinophagia</taxon>
        <taxon>Chitinophagales</taxon>
        <taxon>Chitinophagaceae</taxon>
        <taxon>Pseudobacter</taxon>
    </lineage>
</organism>
<dbReference type="Pfam" id="PF07715">
    <property type="entry name" value="Plug"/>
    <property type="match status" value="1"/>
</dbReference>
<dbReference type="EMBL" id="SGXA01000001">
    <property type="protein sequence ID" value="RZS74971.1"/>
    <property type="molecule type" value="Genomic_DNA"/>
</dbReference>
<dbReference type="SUPFAM" id="SSF49464">
    <property type="entry name" value="Carboxypeptidase regulatory domain-like"/>
    <property type="match status" value="1"/>
</dbReference>
<comment type="caution">
    <text evidence="7">The sequence shown here is derived from an EMBL/GenBank/DDBJ whole genome shotgun (WGS) entry which is preliminary data.</text>
</comment>
<dbReference type="Pfam" id="PF07660">
    <property type="entry name" value="STN"/>
    <property type="match status" value="1"/>
</dbReference>
<evidence type="ECO:0000313" key="8">
    <source>
        <dbReference type="Proteomes" id="UP000293874"/>
    </source>
</evidence>
<proteinExistence type="inferred from homology"/>
<keyword evidence="1 4" id="KW-0813">Transport</keyword>
<dbReference type="InterPro" id="IPR011662">
    <property type="entry name" value="Secretin/TonB_short_N"/>
</dbReference>
<dbReference type="Pfam" id="PF13715">
    <property type="entry name" value="CarbopepD_reg_2"/>
    <property type="match status" value="1"/>
</dbReference>
<dbReference type="SUPFAM" id="SSF56935">
    <property type="entry name" value="Porins"/>
    <property type="match status" value="1"/>
</dbReference>
<dbReference type="PROSITE" id="PS52016">
    <property type="entry name" value="TONB_DEPENDENT_REC_3"/>
    <property type="match status" value="1"/>
</dbReference>
<evidence type="ECO:0000256" key="1">
    <source>
        <dbReference type="ARBA" id="ARBA00022448"/>
    </source>
</evidence>
<feature type="domain" description="TonB-dependent receptor plug" evidence="6">
    <location>
        <begin position="237"/>
        <end position="349"/>
    </location>
</feature>
<reference evidence="7 8" key="1">
    <citation type="submission" date="2019-02" db="EMBL/GenBank/DDBJ databases">
        <title>Genomic Encyclopedia of Type Strains, Phase IV (KMG-IV): sequencing the most valuable type-strain genomes for metagenomic binning, comparative biology and taxonomic classification.</title>
        <authorList>
            <person name="Goeker M."/>
        </authorList>
    </citation>
    <scope>NUCLEOTIDE SEQUENCE [LARGE SCALE GENOMIC DNA]</scope>
    <source>
        <strain evidence="7 8">DSM 18116</strain>
    </source>
</reference>
<comment type="subcellular location">
    <subcellularLocation>
        <location evidence="4">Cell outer membrane</location>
        <topology evidence="4">Multi-pass membrane protein</topology>
    </subcellularLocation>
</comment>
<name>A0A4Q7N069_9BACT</name>
<comment type="similarity">
    <text evidence="4">Belongs to the TonB-dependent receptor family.</text>
</comment>
<dbReference type="InterPro" id="IPR039426">
    <property type="entry name" value="TonB-dep_rcpt-like"/>
</dbReference>
<dbReference type="Gene3D" id="2.170.130.10">
    <property type="entry name" value="TonB-dependent receptor, plug domain"/>
    <property type="match status" value="1"/>
</dbReference>
<evidence type="ECO:0000256" key="3">
    <source>
        <dbReference type="ARBA" id="ARBA00023237"/>
    </source>
</evidence>
<accession>A0A4Q7N069</accession>
<dbReference type="Gene3D" id="2.60.40.1120">
    <property type="entry name" value="Carboxypeptidase-like, regulatory domain"/>
    <property type="match status" value="1"/>
</dbReference>
<keyword evidence="4" id="KW-0812">Transmembrane</keyword>
<dbReference type="GO" id="GO:0009279">
    <property type="term" value="C:cell outer membrane"/>
    <property type="evidence" value="ECO:0007669"/>
    <property type="project" value="UniProtKB-SubCell"/>
</dbReference>
<feature type="domain" description="Secretin/TonB short N-terminal" evidence="5">
    <location>
        <begin position="75"/>
        <end position="125"/>
    </location>
</feature>
<dbReference type="AlphaFoldDB" id="A0A4Q7N069"/>
<dbReference type="InterPro" id="IPR012910">
    <property type="entry name" value="Plug_dom"/>
</dbReference>
<dbReference type="Proteomes" id="UP000293874">
    <property type="component" value="Unassembled WGS sequence"/>
</dbReference>
<gene>
    <name evidence="7" type="ORF">EV199_0823</name>
</gene>
<dbReference type="NCBIfam" id="TIGR04056">
    <property type="entry name" value="OMP_RagA_SusC"/>
    <property type="match status" value="1"/>
</dbReference>
<sequence>MQNDALCGCRLLYSPMQNRLRLITKIVFMMKLIILLTTAFVFKVHGAAHSQTITYSGKNIALKQLIEEVQKQTGYLFFYNTATLNGVKPVTVNVHEEPLSTFLDTIFLYQPLTYSIRNKTIFLRRRPLADDPFVTAINNALFGAIDVKGKVFGQNNEPLAGATISVKGKNRASQSDDNGNFELKGIDNNAVLLVTAVNYQSQELPVSNRTELLIKLTIKPAALEQVIISNGYQDIPQERSTGSFEVIRKEELNRKVGPDLISRLEGVSGIFFDRRINHPGRLDAEDGVKMNIRGLTTFSNEYDGPLIILNNFPFNGDIRSINPNDVESVTILRDAAAASVWGAQSANGVIVINTKKGKYNQPMEVNLTSTSSRTRKPELHSLSFAGASDYIDLEIFLFDKGYYNSNLRSSRFPGVSEVVEILALKRQGAITGEEAKTKIDKLRARDVRGEFEDLFYRDAISHQVGLDVTGGSDKIKYNLSGNIDYLPTYLKREERTRYNFSTTHTYRPIKNLTTSLDIRFNRIVDHPNGAGDMNAGFFKQGSYYLPPYFSFLDENGHSASSPYQYREPFTDTIGGGRYLHWKYRPLDEARSQNYSKTGKEFLVNWQISWQPLPGFTTSFFYQYGNANHLYTILRDLDSYYTRNLINNFTNLDEANPAKRYPVPIGGIRSDTRSESTQKNYRFQLQFSRFFGKKHEVDAQASAEASEHKSFNQSSVLYGYNAETMQSLPVDNATLYETRADGMQRIPGGNALSTFLNRNVNVVANASYQYDKRYIFTLSGRRDAANIFGVTTNAKWTPFWSGGFGWKISNEKFFKLPYVDQLHTSISFGYRGNVNPRLSAQTIITHEGNSWTDFGLNYASIKAPANPQLKWEKLATLNFKTDMAFLQNRINIVFETFRNKAQDVIHYVQIDATTGVIRVEKNFAGIASRGINLAIRTQNLKGVFKWSTEISVNTIRNKIEKIDTLRYPTPKTARAAINMTMPLALGIGYDPYSIISFRSAGLDPQTGDPMGLVNGKPSRDYQAINDQPVDSAIQIHGSSVPRIHGYFNNLFTYRNFHLLVGIQFKLKYYYQRDALNYGNILRSGLLHTDYLKRWKQPGDEKTTTVPSQIYPASTDRDFFYTNSSVNIQPADNIQFSNIQFGYTWEPQKNLKKIMRALTMNVNLENLGFLWLANDEKTDPNIPPVSGSYQTPVRISGQIRLTF</sequence>
<dbReference type="InterPro" id="IPR023996">
    <property type="entry name" value="TonB-dep_OMP_SusC/RagA"/>
</dbReference>
<keyword evidence="8" id="KW-1185">Reference proteome</keyword>
<evidence type="ECO:0000259" key="6">
    <source>
        <dbReference type="Pfam" id="PF07715"/>
    </source>
</evidence>
<evidence type="ECO:0000259" key="5">
    <source>
        <dbReference type="Pfam" id="PF07660"/>
    </source>
</evidence>